<evidence type="ECO:0000313" key="5">
    <source>
        <dbReference type="WBParaSite" id="nOo.2.0.1.t01261-RA"/>
    </source>
</evidence>
<evidence type="ECO:0000256" key="2">
    <source>
        <dbReference type="SAM" id="SignalP"/>
    </source>
</evidence>
<dbReference type="WBParaSite" id="nOo.2.0.1.t01261-RA">
    <property type="protein sequence ID" value="nOo.2.0.1.t01261-RA"/>
    <property type="gene ID" value="nOo.2.0.1.g01261"/>
</dbReference>
<dbReference type="Pfam" id="PF00045">
    <property type="entry name" value="Hemopexin"/>
    <property type="match status" value="1"/>
</dbReference>
<feature type="signal peptide" evidence="2">
    <location>
        <begin position="1"/>
        <end position="18"/>
    </location>
</feature>
<dbReference type="PROSITE" id="PS51642">
    <property type="entry name" value="HEMOPEXIN_2"/>
    <property type="match status" value="1"/>
</dbReference>
<reference evidence="5" key="1">
    <citation type="submission" date="2016-06" db="UniProtKB">
        <authorList>
            <consortium name="WormBaseParasite"/>
        </authorList>
    </citation>
    <scope>IDENTIFICATION</scope>
</reference>
<keyword evidence="2" id="KW-0732">Signal</keyword>
<dbReference type="InterPro" id="IPR036375">
    <property type="entry name" value="Hemopexin-like_dom_sf"/>
</dbReference>
<keyword evidence="4" id="KW-1185">Reference proteome</keyword>
<dbReference type="InterPro" id="IPR018487">
    <property type="entry name" value="Hemopexin-like_repeat"/>
</dbReference>
<proteinExistence type="predicted"/>
<dbReference type="Gene3D" id="2.110.10.10">
    <property type="entry name" value="Hemopexin-like domain"/>
    <property type="match status" value="1"/>
</dbReference>
<name>A0A182DZZ2_ONCOC</name>
<sequence length="169" mass="19654">MLIQLLQLISIICYVAEAHLPFPIPSKPEPEERCNAKDCRNDKKSATIVALQNYQCPKKIDSATELSGKLYIFSDDKVWIFKNRKPKMITRIDKGNVFAMYDLKHNTVSLINDLETYYPNLPENFRTGIPFPSGQFKTYHLLDAHNLYEYDMKTKKIIFAQPLKTYLLC</sequence>
<evidence type="ECO:0000313" key="4">
    <source>
        <dbReference type="Proteomes" id="UP000271087"/>
    </source>
</evidence>
<evidence type="ECO:0000313" key="3">
    <source>
        <dbReference type="EMBL" id="VDK63798.1"/>
    </source>
</evidence>
<accession>A0A182DZZ2</accession>
<dbReference type="OrthoDB" id="406838at2759"/>
<dbReference type="Proteomes" id="UP000271087">
    <property type="component" value="Unassembled WGS sequence"/>
</dbReference>
<reference evidence="3 4" key="2">
    <citation type="submission" date="2018-08" db="EMBL/GenBank/DDBJ databases">
        <authorList>
            <person name="Laetsch R D."/>
            <person name="Stevens L."/>
            <person name="Kumar S."/>
            <person name="Blaxter L. M."/>
        </authorList>
    </citation>
    <scope>NUCLEOTIDE SEQUENCE [LARGE SCALE GENOMIC DNA]</scope>
</reference>
<protein>
    <submittedName>
        <fullName evidence="5">Olfactomedin-like domain-containing protein</fullName>
    </submittedName>
</protein>
<dbReference type="STRING" id="42157.A0A182DZZ2"/>
<organism evidence="5">
    <name type="scientific">Onchocerca ochengi</name>
    <name type="common">Filarial nematode worm</name>
    <dbReference type="NCBI Taxonomy" id="42157"/>
    <lineage>
        <taxon>Eukaryota</taxon>
        <taxon>Metazoa</taxon>
        <taxon>Ecdysozoa</taxon>
        <taxon>Nematoda</taxon>
        <taxon>Chromadorea</taxon>
        <taxon>Rhabditida</taxon>
        <taxon>Spirurina</taxon>
        <taxon>Spiruromorpha</taxon>
        <taxon>Filarioidea</taxon>
        <taxon>Onchocercidae</taxon>
        <taxon>Onchocerca</taxon>
    </lineage>
</organism>
<dbReference type="EMBL" id="UYRW01000153">
    <property type="protein sequence ID" value="VDK63798.1"/>
    <property type="molecule type" value="Genomic_DNA"/>
</dbReference>
<dbReference type="SUPFAM" id="SSF50923">
    <property type="entry name" value="Hemopexin-like domain"/>
    <property type="match status" value="1"/>
</dbReference>
<gene>
    <name evidence="3" type="ORF">NOO_LOCUS1261</name>
</gene>
<feature type="repeat" description="Hemopexin" evidence="1">
    <location>
        <begin position="57"/>
        <end position="96"/>
    </location>
</feature>
<feature type="chain" id="PRO_5043137189" evidence="2">
    <location>
        <begin position="19"/>
        <end position="169"/>
    </location>
</feature>
<dbReference type="AlphaFoldDB" id="A0A182DZZ2"/>
<evidence type="ECO:0000256" key="1">
    <source>
        <dbReference type="PROSITE-ProRule" id="PRU01011"/>
    </source>
</evidence>